<accession>A0ABP1YJL5</accession>
<evidence type="ECO:0000259" key="1">
    <source>
        <dbReference type="Pfam" id="PF04448"/>
    </source>
</evidence>
<evidence type="ECO:0000313" key="2">
    <source>
        <dbReference type="EMBL" id="CNF25292.1"/>
    </source>
</evidence>
<sequence length="164" mass="18123">MKELDSFTVERLEELARAKMISGHDIADIRALARIALSAKQAEPVAYGTLQKEFCDEERSLFTDKDSASKYSESCYDLTPLYTAPQLNSPEIPEGWIKCSDRMPESKVGVLVASEPDGKGSRGMKWATYIPGHPDARGGWLIPGASWEPTHWMPLPAAPEKENG</sequence>
<protein>
    <submittedName>
        <fullName evidence="2">Protein of uncharacterized function (DUF551)</fullName>
    </submittedName>
</protein>
<dbReference type="EMBL" id="CPYD01000020">
    <property type="protein sequence ID" value="CNF25292.1"/>
    <property type="molecule type" value="Genomic_DNA"/>
</dbReference>
<dbReference type="Pfam" id="PF04448">
    <property type="entry name" value="DUF551"/>
    <property type="match status" value="1"/>
</dbReference>
<proteinExistence type="predicted"/>
<dbReference type="Proteomes" id="UP000040578">
    <property type="component" value="Unassembled WGS sequence"/>
</dbReference>
<keyword evidence="3" id="KW-1185">Reference proteome</keyword>
<reference evidence="2 3" key="1">
    <citation type="submission" date="2015-03" db="EMBL/GenBank/DDBJ databases">
        <authorList>
            <consortium name="Pathogen Informatics"/>
            <person name="Murphy D."/>
        </authorList>
    </citation>
    <scope>NUCLEOTIDE SEQUENCE [LARGE SCALE GENOMIC DNA]</scope>
    <source>
        <strain evidence="3">type strain: CIP110231</strain>
    </source>
</reference>
<evidence type="ECO:0000313" key="3">
    <source>
        <dbReference type="Proteomes" id="UP000040578"/>
    </source>
</evidence>
<gene>
    <name evidence="2" type="ORF">ERS137967_03666</name>
</gene>
<dbReference type="RefSeq" id="WP_053215287.1">
    <property type="nucleotide sequence ID" value="NZ_CPYD01000020.1"/>
</dbReference>
<dbReference type="InterPro" id="IPR007539">
    <property type="entry name" value="DUF551"/>
</dbReference>
<feature type="domain" description="DUF551" evidence="1">
    <location>
        <begin position="95"/>
        <end position="160"/>
    </location>
</feature>
<organism evidence="2 3">
    <name type="scientific">Yersinia nurmii</name>
    <dbReference type="NCBI Taxonomy" id="685706"/>
    <lineage>
        <taxon>Bacteria</taxon>
        <taxon>Pseudomonadati</taxon>
        <taxon>Pseudomonadota</taxon>
        <taxon>Gammaproteobacteria</taxon>
        <taxon>Enterobacterales</taxon>
        <taxon>Yersiniaceae</taxon>
        <taxon>Yersinia</taxon>
    </lineage>
</organism>
<comment type="caution">
    <text evidence="2">The sequence shown here is derived from an EMBL/GenBank/DDBJ whole genome shotgun (WGS) entry which is preliminary data.</text>
</comment>
<name>A0ABP1YJL5_9GAMM</name>